<reference evidence="5 6" key="1">
    <citation type="journal article" date="2015" name="Genome Announc.">
        <title>Expanding the biotechnology potential of lactobacilli through comparative genomics of 213 strains and associated genera.</title>
        <authorList>
            <person name="Sun Z."/>
            <person name="Harris H.M."/>
            <person name="McCann A."/>
            <person name="Guo C."/>
            <person name="Argimon S."/>
            <person name="Zhang W."/>
            <person name="Yang X."/>
            <person name="Jeffery I.B."/>
            <person name="Cooney J.C."/>
            <person name="Kagawa T.F."/>
            <person name="Liu W."/>
            <person name="Song Y."/>
            <person name="Salvetti E."/>
            <person name="Wrobel A."/>
            <person name="Rasinkangas P."/>
            <person name="Parkhill J."/>
            <person name="Rea M.C."/>
            <person name="O'Sullivan O."/>
            <person name="Ritari J."/>
            <person name="Douillard F.P."/>
            <person name="Paul Ross R."/>
            <person name="Yang R."/>
            <person name="Briner A.E."/>
            <person name="Felis G.E."/>
            <person name="de Vos W.M."/>
            <person name="Barrangou R."/>
            <person name="Klaenhammer T.R."/>
            <person name="Caufield P.W."/>
            <person name="Cui Y."/>
            <person name="Zhang H."/>
            <person name="O'Toole P.W."/>
        </authorList>
    </citation>
    <scope>NUCLEOTIDE SEQUENCE [LARGE SCALE GENOMIC DNA]</scope>
    <source>
        <strain evidence="5 6">DSM 20444</strain>
    </source>
</reference>
<evidence type="ECO:0000256" key="3">
    <source>
        <dbReference type="ARBA" id="ARBA00022840"/>
    </source>
</evidence>
<dbReference type="InterPro" id="IPR011604">
    <property type="entry name" value="PDDEXK-like_dom_sf"/>
</dbReference>
<gene>
    <name evidence="5" type="ORF">FD00_GL002400</name>
</gene>
<name>A0A0R2DVT2_9LACO</name>
<evidence type="ECO:0000313" key="6">
    <source>
        <dbReference type="Proteomes" id="UP000050898"/>
    </source>
</evidence>
<evidence type="ECO:0000256" key="2">
    <source>
        <dbReference type="ARBA" id="ARBA00022806"/>
    </source>
</evidence>
<evidence type="ECO:0000259" key="4">
    <source>
        <dbReference type="Pfam" id="PF12684"/>
    </source>
</evidence>
<dbReference type="PATRIC" id="fig|1046596.6.peg.2523"/>
<dbReference type="Pfam" id="PF12684">
    <property type="entry name" value="DUF3799"/>
    <property type="match status" value="1"/>
</dbReference>
<proteinExistence type="predicted"/>
<comment type="caution">
    <text evidence="5">The sequence shown here is derived from an EMBL/GenBank/DDBJ whole genome shotgun (WGS) entry which is preliminary data.</text>
</comment>
<evidence type="ECO:0000256" key="1">
    <source>
        <dbReference type="ARBA" id="ARBA00022741"/>
    </source>
</evidence>
<protein>
    <recommendedName>
        <fullName evidence="4">Putative exodeoxyribonuclease 8 PDDEXK-like domain-containing protein</fullName>
    </recommendedName>
</protein>
<organism evidence="5 6">
    <name type="scientific">Liquorilactobacillus mali KCTC 3596 = DSM 20444</name>
    <dbReference type="NCBI Taxonomy" id="1046596"/>
    <lineage>
        <taxon>Bacteria</taxon>
        <taxon>Bacillati</taxon>
        <taxon>Bacillota</taxon>
        <taxon>Bacilli</taxon>
        <taxon>Lactobacillales</taxon>
        <taxon>Lactobacillaceae</taxon>
        <taxon>Liquorilactobacillus</taxon>
    </lineage>
</organism>
<dbReference type="Gene3D" id="3.90.320.10">
    <property type="match status" value="1"/>
</dbReference>
<keyword evidence="3" id="KW-0067">ATP-binding</keyword>
<keyword evidence="2" id="KW-0347">Helicase</keyword>
<dbReference type="AlphaFoldDB" id="A0A0R2DVT2"/>
<dbReference type="GO" id="GO:0004386">
    <property type="term" value="F:helicase activity"/>
    <property type="evidence" value="ECO:0007669"/>
    <property type="project" value="UniProtKB-KW"/>
</dbReference>
<keyword evidence="2" id="KW-0378">Hydrolase</keyword>
<feature type="domain" description="Putative exodeoxyribonuclease 8 PDDEXK-like" evidence="4">
    <location>
        <begin position="7"/>
        <end position="239"/>
    </location>
</feature>
<dbReference type="GO" id="GO:0005524">
    <property type="term" value="F:ATP binding"/>
    <property type="evidence" value="ECO:0007669"/>
    <property type="project" value="UniProtKB-KW"/>
</dbReference>
<sequence length="254" mass="30253">MDWKYMSATMFKNFIKCESAALDQLKHPPEQVDSKALLIGNYVHSYMESNKAYQEFIDDHHAFFFTQKGSKRADATLGDKMIKKLEQDALFQYFYNSDNCEKEVILTGNLFDTQWKARIDSLNIEKGYFCDIKTTRELHKRYWSVQKRTWVSFIEEYNYALQMGVYKRLLQHKYHKPFNCYIFAVDKTQDTELEAIQMPNEDMEEQMEFIETHIERVKQVIAGDIEPVRCERCAYCKSTRKLNRFITPAELILE</sequence>
<dbReference type="InterPro" id="IPR024432">
    <property type="entry name" value="Put_RecE_PDDEXK-like_dom"/>
</dbReference>
<dbReference type="Proteomes" id="UP000050898">
    <property type="component" value="Unassembled WGS sequence"/>
</dbReference>
<keyword evidence="1" id="KW-0547">Nucleotide-binding</keyword>
<dbReference type="EMBL" id="AYYH01000084">
    <property type="protein sequence ID" value="KRN08056.1"/>
    <property type="molecule type" value="Genomic_DNA"/>
</dbReference>
<keyword evidence="6" id="KW-1185">Reference proteome</keyword>
<accession>A0A0R2DVT2</accession>
<evidence type="ECO:0000313" key="5">
    <source>
        <dbReference type="EMBL" id="KRN08056.1"/>
    </source>
</evidence>